<name>A0AAD5IDP2_ACENE</name>
<proteinExistence type="predicted"/>
<sequence>MKGFVWGFPSSNKYWKNSWFFVRGRWGQSASDSGWVTRKVPLYFCSPELWNKSVPVYTDEELKRLTWATVRPWEKNGGSYLFDKDKMIVARLFPPLTTDCKRLHDGDVVCEPQARHLKSVHQPEVGVVPSSNESSHEDSKDDAPQYIPEDLVGDAPEYIPEGDLGHSEVGTSKRDNLSEPKDPAREHED</sequence>
<evidence type="ECO:0000313" key="2">
    <source>
        <dbReference type="EMBL" id="KAI9160282.1"/>
    </source>
</evidence>
<organism evidence="2 3">
    <name type="scientific">Acer negundo</name>
    <name type="common">Box elder</name>
    <dbReference type="NCBI Taxonomy" id="4023"/>
    <lineage>
        <taxon>Eukaryota</taxon>
        <taxon>Viridiplantae</taxon>
        <taxon>Streptophyta</taxon>
        <taxon>Embryophyta</taxon>
        <taxon>Tracheophyta</taxon>
        <taxon>Spermatophyta</taxon>
        <taxon>Magnoliopsida</taxon>
        <taxon>eudicotyledons</taxon>
        <taxon>Gunneridae</taxon>
        <taxon>Pentapetalae</taxon>
        <taxon>rosids</taxon>
        <taxon>malvids</taxon>
        <taxon>Sapindales</taxon>
        <taxon>Sapindaceae</taxon>
        <taxon>Hippocastanoideae</taxon>
        <taxon>Acereae</taxon>
        <taxon>Acer</taxon>
    </lineage>
</organism>
<reference evidence="2" key="1">
    <citation type="journal article" date="2022" name="Plant J.">
        <title>Strategies of tolerance reflected in two North American maple genomes.</title>
        <authorList>
            <person name="McEvoy S.L."/>
            <person name="Sezen U.U."/>
            <person name="Trouern-Trend A."/>
            <person name="McMahon S.M."/>
            <person name="Schaberg P.G."/>
            <person name="Yang J."/>
            <person name="Wegrzyn J.L."/>
            <person name="Swenson N.G."/>
        </authorList>
    </citation>
    <scope>NUCLEOTIDE SEQUENCE</scope>
    <source>
        <strain evidence="2">91603</strain>
    </source>
</reference>
<evidence type="ECO:0000313" key="3">
    <source>
        <dbReference type="Proteomes" id="UP001064489"/>
    </source>
</evidence>
<feature type="compositionally biased region" description="Basic and acidic residues" evidence="1">
    <location>
        <begin position="134"/>
        <end position="143"/>
    </location>
</feature>
<accession>A0AAD5IDP2</accession>
<protein>
    <submittedName>
        <fullName evidence="2">Uncharacterized protein</fullName>
    </submittedName>
</protein>
<feature type="region of interest" description="Disordered" evidence="1">
    <location>
        <begin position="120"/>
        <end position="189"/>
    </location>
</feature>
<dbReference type="Proteomes" id="UP001064489">
    <property type="component" value="Chromosome 2"/>
</dbReference>
<keyword evidence="3" id="KW-1185">Reference proteome</keyword>
<dbReference type="AlphaFoldDB" id="A0AAD5IDP2"/>
<evidence type="ECO:0000256" key="1">
    <source>
        <dbReference type="SAM" id="MobiDB-lite"/>
    </source>
</evidence>
<reference evidence="2" key="2">
    <citation type="submission" date="2023-02" db="EMBL/GenBank/DDBJ databases">
        <authorList>
            <person name="Swenson N.G."/>
            <person name="Wegrzyn J.L."/>
            <person name="Mcevoy S.L."/>
        </authorList>
    </citation>
    <scope>NUCLEOTIDE SEQUENCE</scope>
    <source>
        <strain evidence="2">91603</strain>
        <tissue evidence="2">Leaf</tissue>
    </source>
</reference>
<dbReference type="EMBL" id="JAJSOW010000106">
    <property type="protein sequence ID" value="KAI9160282.1"/>
    <property type="molecule type" value="Genomic_DNA"/>
</dbReference>
<gene>
    <name evidence="2" type="ORF">LWI28_006793</name>
</gene>
<feature type="compositionally biased region" description="Basic and acidic residues" evidence="1">
    <location>
        <begin position="163"/>
        <end position="189"/>
    </location>
</feature>
<comment type="caution">
    <text evidence="2">The sequence shown here is derived from an EMBL/GenBank/DDBJ whole genome shotgun (WGS) entry which is preliminary data.</text>
</comment>